<evidence type="ECO:0000313" key="1">
    <source>
        <dbReference type="EMBL" id="CAB4028789.1"/>
    </source>
</evidence>
<keyword evidence="2" id="KW-1185">Reference proteome</keyword>
<dbReference type="OrthoDB" id="5989869at2759"/>
<gene>
    <name evidence="1" type="ORF">PACLA_8A023073</name>
</gene>
<organism evidence="1 2">
    <name type="scientific">Paramuricea clavata</name>
    <name type="common">Red gorgonian</name>
    <name type="synonym">Violescent sea-whip</name>
    <dbReference type="NCBI Taxonomy" id="317549"/>
    <lineage>
        <taxon>Eukaryota</taxon>
        <taxon>Metazoa</taxon>
        <taxon>Cnidaria</taxon>
        <taxon>Anthozoa</taxon>
        <taxon>Octocorallia</taxon>
        <taxon>Malacalcyonacea</taxon>
        <taxon>Plexauridae</taxon>
        <taxon>Paramuricea</taxon>
    </lineage>
</organism>
<dbReference type="CDD" id="cd09275">
    <property type="entry name" value="RNase_HI_RT_DIRS1"/>
    <property type="match status" value="1"/>
</dbReference>
<dbReference type="EMBL" id="CACRXK020015725">
    <property type="protein sequence ID" value="CAB4028789.1"/>
    <property type="molecule type" value="Genomic_DNA"/>
</dbReference>
<accession>A0A6S7L8H7</accession>
<dbReference type="InterPro" id="IPR012337">
    <property type="entry name" value="RNaseH-like_sf"/>
</dbReference>
<dbReference type="PANTHER" id="PTHR33050:SF7">
    <property type="entry name" value="RIBONUCLEASE H"/>
    <property type="match status" value="1"/>
</dbReference>
<reference evidence="1" key="1">
    <citation type="submission" date="2020-04" db="EMBL/GenBank/DDBJ databases">
        <authorList>
            <person name="Alioto T."/>
            <person name="Alioto T."/>
            <person name="Gomez Garrido J."/>
        </authorList>
    </citation>
    <scope>NUCLEOTIDE SEQUENCE</scope>
    <source>
        <strain evidence="1">A484AB</strain>
    </source>
</reference>
<dbReference type="SUPFAM" id="SSF53098">
    <property type="entry name" value="Ribonuclease H-like"/>
    <property type="match status" value="1"/>
</dbReference>
<dbReference type="InterPro" id="IPR052055">
    <property type="entry name" value="Hepadnavirus_pol/RT"/>
</dbReference>
<sequence length="255" mass="28756">MTIRLTPEKIKHIKELVKQTIDSIRHKKPPKKPQKRLVAKLIGCLIASLPAIMYGALYYKYLEKEKIAALKSCKGNFDAFISLSENAKYELDWWLNHIDTSFNPIRYPPVDVVLYSDASLKGWGAVQEEISTGGRWTAVEAKCHINVLELHTVLLALKCFKVSITTKHVQILVDNTTAVALINHMGSVHSDSCHLMARKIWEFCFRNDIWLTAAHLPGATNVDADHASRNFISVDTEWMLNSTCLVEALETSISP</sequence>
<comment type="caution">
    <text evidence="1">The sequence shown here is derived from an EMBL/GenBank/DDBJ whole genome shotgun (WGS) entry which is preliminary data.</text>
</comment>
<proteinExistence type="predicted"/>
<dbReference type="Proteomes" id="UP001152795">
    <property type="component" value="Unassembled WGS sequence"/>
</dbReference>
<dbReference type="AlphaFoldDB" id="A0A6S7L8H7"/>
<dbReference type="PANTHER" id="PTHR33050">
    <property type="entry name" value="REVERSE TRANSCRIPTASE DOMAIN-CONTAINING PROTEIN"/>
    <property type="match status" value="1"/>
</dbReference>
<evidence type="ECO:0000313" key="2">
    <source>
        <dbReference type="Proteomes" id="UP001152795"/>
    </source>
</evidence>
<protein>
    <submittedName>
        <fullName evidence="1">Transposon Tf2-6 poly</fullName>
    </submittedName>
</protein>
<name>A0A6S7L8H7_PARCT</name>